<feature type="compositionally biased region" description="Acidic residues" evidence="5">
    <location>
        <begin position="51"/>
        <end position="61"/>
    </location>
</feature>
<dbReference type="GO" id="GO:0006888">
    <property type="term" value="P:endoplasmic reticulum to Golgi vesicle-mediated transport"/>
    <property type="evidence" value="ECO:0007669"/>
    <property type="project" value="TreeGrafter"/>
</dbReference>
<evidence type="ECO:0000256" key="5">
    <source>
        <dbReference type="SAM" id="MobiDB-lite"/>
    </source>
</evidence>
<dbReference type="STRING" id="5539.A0A3E2H322"/>
<sequence>MSAVAPPSSIQTSSAAPKKKTNKKKKGAKGKINGDLVKTQDLENNNGQEVNDGEGDEEDTEPSAMNTPHDGSFPDAVKALSNGHKDETTSNGSVTASSARSSMGKQTGASSVNGVEDKTDGTISNAADASHLLEVMSKEREELKAEVEQLRKALEGIQGKHDEEISTIRRTHVEDISNIQGKHAKEVSEMKELLLEELSTVRGELTECETARDHAETQYQSLLGRVNSIKASLGERLKADKEELLEAKDQIQELESHNEELQKHAQSLESEVSKLEQELADSSKELSSFRNRHNLSQQNWVKEREDFLQQTRQLKEEAEAAKEAMGDWEVLAMEERSIREGLAERIVEMEEQFSSQKEAYEAAVLERDSQAQIIDGLQRALQEIQETRKKELREAVESYEDQLQALRKIVHESDNRANEAEASKAALRKELDRLTPFEKEVKEKNLLIGKLRHEAIVLNDHLIKALRVLKKSKPEDNVDRQIVTNHFLHFLTLDRSDPRKFQILQLIAALLGWTDEQKEQAGLARPGASTSNSLRLPLSPFHRTPSSPSLSTEFFIDSPSNNKESLAELWTEFLERNADEGSTAGSRSGSVSSSAPRIEIMNPSKKPLPDTPEDN</sequence>
<feature type="coiled-coil region" evidence="4">
    <location>
        <begin position="126"/>
        <end position="160"/>
    </location>
</feature>
<keyword evidence="3 4" id="KW-0175">Coiled coil</keyword>
<reference evidence="7 8" key="1">
    <citation type="submission" date="2018-05" db="EMBL/GenBank/DDBJ databases">
        <title>Draft genome sequence of Scytalidium lignicola DSM 105466, a ubiquitous saprotrophic fungus.</title>
        <authorList>
            <person name="Buettner E."/>
            <person name="Gebauer A.M."/>
            <person name="Hofrichter M."/>
            <person name="Liers C."/>
            <person name="Kellner H."/>
        </authorList>
    </citation>
    <scope>NUCLEOTIDE SEQUENCE [LARGE SCALE GENOMIC DNA]</scope>
    <source>
        <strain evidence="7 8">DSM 105466</strain>
    </source>
</reference>
<dbReference type="OMA" id="QAMHNWE"/>
<keyword evidence="2" id="KW-0333">Golgi apparatus</keyword>
<feature type="compositionally biased region" description="Low complexity" evidence="5">
    <location>
        <begin position="581"/>
        <end position="594"/>
    </location>
</feature>
<dbReference type="GO" id="GO:0031267">
    <property type="term" value="F:small GTPase binding"/>
    <property type="evidence" value="ECO:0007669"/>
    <property type="project" value="TreeGrafter"/>
</dbReference>
<dbReference type="PANTHER" id="PTHR18921:SF2">
    <property type="entry name" value="THYROID RECEPTOR-INTERACTING PROTEIN 11"/>
    <property type="match status" value="1"/>
</dbReference>
<feature type="non-terminal residue" evidence="7">
    <location>
        <position position="1"/>
    </location>
</feature>
<feature type="compositionally biased region" description="Basic residues" evidence="5">
    <location>
        <begin position="17"/>
        <end position="29"/>
    </location>
</feature>
<feature type="compositionally biased region" description="Polar residues" evidence="5">
    <location>
        <begin position="89"/>
        <end position="113"/>
    </location>
</feature>
<dbReference type="OrthoDB" id="425925at2759"/>
<feature type="region of interest" description="Disordered" evidence="5">
    <location>
        <begin position="578"/>
        <end position="615"/>
    </location>
</feature>
<comment type="caution">
    <text evidence="7">The sequence shown here is derived from an EMBL/GenBank/DDBJ whole genome shotgun (WGS) entry which is preliminary data.</text>
</comment>
<feature type="region of interest" description="Disordered" evidence="5">
    <location>
        <begin position="521"/>
        <end position="557"/>
    </location>
</feature>
<protein>
    <recommendedName>
        <fullName evidence="6">GRIP domain-containing protein</fullName>
    </recommendedName>
</protein>
<accession>A0A3E2H322</accession>
<evidence type="ECO:0000256" key="3">
    <source>
        <dbReference type="ARBA" id="ARBA00023054"/>
    </source>
</evidence>
<dbReference type="Proteomes" id="UP000258309">
    <property type="component" value="Unassembled WGS sequence"/>
</dbReference>
<comment type="subcellular location">
    <subcellularLocation>
        <location evidence="1">Golgi apparatus</location>
    </subcellularLocation>
</comment>
<feature type="non-terminal residue" evidence="7">
    <location>
        <position position="615"/>
    </location>
</feature>
<feature type="region of interest" description="Disordered" evidence="5">
    <location>
        <begin position="257"/>
        <end position="276"/>
    </location>
</feature>
<name>A0A3E2H322_SCYLI</name>
<evidence type="ECO:0000256" key="1">
    <source>
        <dbReference type="ARBA" id="ARBA00004555"/>
    </source>
</evidence>
<organism evidence="7 8">
    <name type="scientific">Scytalidium lignicola</name>
    <name type="common">Hyphomycete</name>
    <dbReference type="NCBI Taxonomy" id="5539"/>
    <lineage>
        <taxon>Eukaryota</taxon>
        <taxon>Fungi</taxon>
        <taxon>Dikarya</taxon>
        <taxon>Ascomycota</taxon>
        <taxon>Pezizomycotina</taxon>
        <taxon>Leotiomycetes</taxon>
        <taxon>Leotiomycetes incertae sedis</taxon>
        <taxon>Scytalidium</taxon>
    </lineage>
</organism>
<dbReference type="InterPro" id="IPR019459">
    <property type="entry name" value="GRAB"/>
</dbReference>
<feature type="region of interest" description="Disordered" evidence="5">
    <location>
        <begin position="1"/>
        <end position="125"/>
    </location>
</feature>
<dbReference type="PROSITE" id="PS50913">
    <property type="entry name" value="GRIP"/>
    <property type="match status" value="1"/>
</dbReference>
<dbReference type="Gene3D" id="1.10.287.1490">
    <property type="match status" value="1"/>
</dbReference>
<gene>
    <name evidence="7" type="ORF">B7463_g8539</name>
</gene>
<dbReference type="GO" id="GO:0005794">
    <property type="term" value="C:Golgi apparatus"/>
    <property type="evidence" value="ECO:0007669"/>
    <property type="project" value="UniProtKB-SubCell"/>
</dbReference>
<dbReference type="PANTHER" id="PTHR18921">
    <property type="entry name" value="MYOSIN HEAVY CHAIN - RELATED"/>
    <property type="match status" value="1"/>
</dbReference>
<evidence type="ECO:0000313" key="7">
    <source>
        <dbReference type="EMBL" id="RFU27790.1"/>
    </source>
</evidence>
<dbReference type="InterPro" id="IPR000237">
    <property type="entry name" value="GRIP_dom"/>
</dbReference>
<feature type="domain" description="GRIP" evidence="6">
    <location>
        <begin position="473"/>
        <end position="524"/>
    </location>
</feature>
<dbReference type="EMBL" id="NCSJ02000189">
    <property type="protein sequence ID" value="RFU27790.1"/>
    <property type="molecule type" value="Genomic_DNA"/>
</dbReference>
<evidence type="ECO:0000256" key="4">
    <source>
        <dbReference type="SAM" id="Coils"/>
    </source>
</evidence>
<proteinExistence type="predicted"/>
<evidence type="ECO:0000259" key="6">
    <source>
        <dbReference type="PROSITE" id="PS50913"/>
    </source>
</evidence>
<evidence type="ECO:0000256" key="2">
    <source>
        <dbReference type="ARBA" id="ARBA00023034"/>
    </source>
</evidence>
<keyword evidence="8" id="KW-1185">Reference proteome</keyword>
<feature type="compositionally biased region" description="Polar residues" evidence="5">
    <location>
        <begin position="544"/>
        <end position="557"/>
    </location>
</feature>
<dbReference type="AlphaFoldDB" id="A0A3E2H322"/>
<evidence type="ECO:0000313" key="8">
    <source>
        <dbReference type="Proteomes" id="UP000258309"/>
    </source>
</evidence>
<dbReference type="Pfam" id="PF10375">
    <property type="entry name" value="GRAB"/>
    <property type="match status" value="1"/>
</dbReference>
<dbReference type="GO" id="GO:0007030">
    <property type="term" value="P:Golgi organization"/>
    <property type="evidence" value="ECO:0007669"/>
    <property type="project" value="TreeGrafter"/>
</dbReference>